<gene>
    <name evidence="2" type="ORF">MACH26_18170</name>
</gene>
<evidence type="ECO:0000313" key="3">
    <source>
        <dbReference type="Proteomes" id="UP001333710"/>
    </source>
</evidence>
<dbReference type="EMBL" id="AP027272">
    <property type="protein sequence ID" value="BDX06296.1"/>
    <property type="molecule type" value="Genomic_DNA"/>
</dbReference>
<feature type="compositionally biased region" description="Basic residues" evidence="1">
    <location>
        <begin position="28"/>
        <end position="38"/>
    </location>
</feature>
<evidence type="ECO:0000256" key="1">
    <source>
        <dbReference type="SAM" id="MobiDB-lite"/>
    </source>
</evidence>
<protein>
    <submittedName>
        <fullName evidence="2">Uncharacterized protein</fullName>
    </submittedName>
</protein>
<keyword evidence="3" id="KW-1185">Reference proteome</keyword>
<sequence>MPHVLRRSNHSKVNDSNTLKMPGLNKTNHNRRVCKMRHHQDQISSKRNDNSMAKEVRHNKTSNSHDCTMHHLQDRINSKLNGNRMAKEVRHSKINNRDSWEDSKITLDERL</sequence>
<dbReference type="Proteomes" id="UP001333710">
    <property type="component" value="Chromosome"/>
</dbReference>
<evidence type="ECO:0000313" key="2">
    <source>
        <dbReference type="EMBL" id="BDX06296.1"/>
    </source>
</evidence>
<organism evidence="2 3">
    <name type="scientific">Planctobacterium marinum</name>
    <dbReference type="NCBI Taxonomy" id="1631968"/>
    <lineage>
        <taxon>Bacteria</taxon>
        <taxon>Pseudomonadati</taxon>
        <taxon>Pseudomonadota</taxon>
        <taxon>Gammaproteobacteria</taxon>
        <taxon>Alteromonadales</taxon>
        <taxon>Alteromonadaceae</taxon>
        <taxon>Planctobacterium</taxon>
    </lineage>
</organism>
<accession>A0AA48HK91</accession>
<name>A0AA48HK91_9ALTE</name>
<feature type="compositionally biased region" description="Basic and acidic residues" evidence="1">
    <location>
        <begin position="39"/>
        <end position="58"/>
    </location>
</feature>
<dbReference type="AlphaFoldDB" id="A0AA48HK91"/>
<feature type="region of interest" description="Disordered" evidence="1">
    <location>
        <begin position="1"/>
        <end position="70"/>
    </location>
</feature>
<reference evidence="2" key="1">
    <citation type="submission" date="2023-01" db="EMBL/GenBank/DDBJ databases">
        <title>Complete genome sequence of Planctobacterium marinum strain Dej080120_11.</title>
        <authorList>
            <person name="Ueki S."/>
            <person name="Maruyama F."/>
        </authorList>
    </citation>
    <scope>NUCLEOTIDE SEQUENCE</scope>
    <source>
        <strain evidence="2">Dej080120_11</strain>
    </source>
</reference>
<feature type="compositionally biased region" description="Basic residues" evidence="1">
    <location>
        <begin position="1"/>
        <end position="10"/>
    </location>
</feature>
<proteinExistence type="predicted"/>
<feature type="region of interest" description="Disordered" evidence="1">
    <location>
        <begin position="88"/>
        <end position="111"/>
    </location>
</feature>
<dbReference type="KEGG" id="pmaw:MACH26_18170"/>